<evidence type="ECO:0000256" key="8">
    <source>
        <dbReference type="SAM" id="SignalP"/>
    </source>
</evidence>
<dbReference type="CDD" id="cd16913">
    <property type="entry name" value="YkuD_like"/>
    <property type="match status" value="1"/>
</dbReference>
<dbReference type="InterPro" id="IPR038063">
    <property type="entry name" value="Transpep_catalytic_dom"/>
</dbReference>
<dbReference type="UniPathway" id="UPA00219"/>
<dbReference type="GO" id="GO:0071555">
    <property type="term" value="P:cell wall organization"/>
    <property type="evidence" value="ECO:0007669"/>
    <property type="project" value="UniProtKB-UniRule"/>
</dbReference>
<feature type="chain" id="PRO_5011960617" evidence="8">
    <location>
        <begin position="39"/>
        <end position="429"/>
    </location>
</feature>
<evidence type="ECO:0000259" key="9">
    <source>
        <dbReference type="PROSITE" id="PS52029"/>
    </source>
</evidence>
<dbReference type="GO" id="GO:0008360">
    <property type="term" value="P:regulation of cell shape"/>
    <property type="evidence" value="ECO:0007669"/>
    <property type="project" value="UniProtKB-UniRule"/>
</dbReference>
<dbReference type="OrthoDB" id="9778545at2"/>
<dbReference type="PANTHER" id="PTHR41533">
    <property type="entry name" value="L,D-TRANSPEPTIDASE HI_1667-RELATED"/>
    <property type="match status" value="1"/>
</dbReference>
<evidence type="ECO:0000256" key="4">
    <source>
        <dbReference type="ARBA" id="ARBA00022960"/>
    </source>
</evidence>
<feature type="domain" description="L,D-TPase catalytic" evidence="9">
    <location>
        <begin position="199"/>
        <end position="388"/>
    </location>
</feature>
<dbReference type="PROSITE" id="PS51257">
    <property type="entry name" value="PROKAR_LIPOPROTEIN"/>
    <property type="match status" value="1"/>
</dbReference>
<comment type="similarity">
    <text evidence="2">Belongs to the YkuD family.</text>
</comment>
<dbReference type="Proteomes" id="UP000187344">
    <property type="component" value="Unassembled WGS sequence"/>
</dbReference>
<dbReference type="AlphaFoldDB" id="A0A1R0F7P5"/>
<dbReference type="GO" id="GO:0009252">
    <property type="term" value="P:peptidoglycan biosynthetic process"/>
    <property type="evidence" value="ECO:0007669"/>
    <property type="project" value="UniProtKB-UniPathway"/>
</dbReference>
<dbReference type="InterPro" id="IPR036366">
    <property type="entry name" value="PGBDSf"/>
</dbReference>
<organism evidence="10 11">
    <name type="scientific">Bartonella apis</name>
    <dbReference type="NCBI Taxonomy" id="1686310"/>
    <lineage>
        <taxon>Bacteria</taxon>
        <taxon>Pseudomonadati</taxon>
        <taxon>Pseudomonadota</taxon>
        <taxon>Alphaproteobacteria</taxon>
        <taxon>Hyphomicrobiales</taxon>
        <taxon>Bartonellaceae</taxon>
        <taxon>Bartonella</taxon>
    </lineage>
</organism>
<evidence type="ECO:0000313" key="10">
    <source>
        <dbReference type="EMBL" id="OLY42977.1"/>
    </source>
</evidence>
<evidence type="ECO:0000256" key="1">
    <source>
        <dbReference type="ARBA" id="ARBA00004752"/>
    </source>
</evidence>
<feature type="active site" description="Proton donor/acceptor" evidence="7">
    <location>
        <position position="329"/>
    </location>
</feature>
<accession>A0A1R0F7P5</accession>
<gene>
    <name evidence="10" type="ORF">PEB0149_003950</name>
</gene>
<dbReference type="Pfam" id="PF03734">
    <property type="entry name" value="YkuD"/>
    <property type="match status" value="1"/>
</dbReference>
<dbReference type="InterPro" id="IPR006311">
    <property type="entry name" value="TAT_signal"/>
</dbReference>
<keyword evidence="11" id="KW-1185">Reference proteome</keyword>
<comment type="caution">
    <text evidence="10">The sequence shown here is derived from an EMBL/GenBank/DDBJ whole genome shotgun (WGS) entry which is preliminary data.</text>
</comment>
<name>A0A1R0F7P5_9HYPH</name>
<dbReference type="InterPro" id="IPR036365">
    <property type="entry name" value="PGBD-like_sf"/>
</dbReference>
<keyword evidence="4 7" id="KW-0133">Cell shape</keyword>
<dbReference type="InterPro" id="IPR005490">
    <property type="entry name" value="LD_TPept_cat_dom"/>
</dbReference>
<dbReference type="EMBL" id="LXYT01000003">
    <property type="protein sequence ID" value="OLY42977.1"/>
    <property type="molecule type" value="Genomic_DNA"/>
</dbReference>
<dbReference type="InterPro" id="IPR002477">
    <property type="entry name" value="Peptidoglycan-bd-like"/>
</dbReference>
<dbReference type="PANTHER" id="PTHR41533:SF1">
    <property type="entry name" value="L,D-TRANSPEPTIDASE YCBB-RELATED"/>
    <property type="match status" value="1"/>
</dbReference>
<keyword evidence="6 7" id="KW-0961">Cell wall biogenesis/degradation</keyword>
<dbReference type="Gene3D" id="1.10.101.10">
    <property type="entry name" value="PGBD-like superfamily/PGBD"/>
    <property type="match status" value="1"/>
</dbReference>
<feature type="signal peptide" evidence="8">
    <location>
        <begin position="1"/>
        <end position="38"/>
    </location>
</feature>
<evidence type="ECO:0000256" key="3">
    <source>
        <dbReference type="ARBA" id="ARBA00022679"/>
    </source>
</evidence>
<feature type="active site" description="Nucleophile" evidence="7">
    <location>
        <position position="348"/>
    </location>
</feature>
<dbReference type="PROSITE" id="PS52029">
    <property type="entry name" value="LD_TPASE"/>
    <property type="match status" value="1"/>
</dbReference>
<keyword evidence="3" id="KW-0808">Transferase</keyword>
<evidence type="ECO:0000256" key="7">
    <source>
        <dbReference type="PROSITE-ProRule" id="PRU01373"/>
    </source>
</evidence>
<keyword evidence="8" id="KW-0732">Signal</keyword>
<dbReference type="InterPro" id="IPR052905">
    <property type="entry name" value="LD-transpeptidase_YkuD-like"/>
</dbReference>
<keyword evidence="5 7" id="KW-0573">Peptidoglycan synthesis</keyword>
<dbReference type="GO" id="GO:0016740">
    <property type="term" value="F:transferase activity"/>
    <property type="evidence" value="ECO:0007669"/>
    <property type="project" value="UniProtKB-KW"/>
</dbReference>
<sequence>MTHKNMTSAKNSFIGRRFFLQSLATVAALSCAPLVAKANNMMFAQSGRARWDDQFDAGPSGGGKVASNQPVLSFATVEDTQRAIAQYEDIVSRGGWQRVPTEQGKLRIGVTHPAVIALRQRLAASGDLQSGVGMSQSFDTYVDAAVKRFQARHGLPADGVTGDSTYKSLNVDAQTRLNQLHINVDRLKPKVDMTSKEQRFVMVNIPAAQIEAVENGVVVQRHTAVVGKIDRQTPLLDSKISQIILNPFWTVPKSIIRKDIIPLMQKNPSYLSDNSIHIFNSRGEEVSPESIDWHSDEAVGMMFRQDPGKINAMSSTKINFANPYSVYMHDTPIQTLFNSLMRFDSSGCIRIQNIRDLNVWILKNTPGWDRQRMEAVIASRQNTPINIPDPIPLHFVYISAWSTGEGVVQFRDDIYHMDGSSQLALDTAG</sequence>
<evidence type="ECO:0000256" key="2">
    <source>
        <dbReference type="ARBA" id="ARBA00005992"/>
    </source>
</evidence>
<dbReference type="SUPFAM" id="SSF141523">
    <property type="entry name" value="L,D-transpeptidase catalytic domain-like"/>
    <property type="match status" value="1"/>
</dbReference>
<reference evidence="10 11" key="1">
    <citation type="submission" date="2016-12" db="EMBL/GenBank/DDBJ databases">
        <title>Comparative genomics of Bartonella apis.</title>
        <authorList>
            <person name="Engel P."/>
        </authorList>
    </citation>
    <scope>NUCLEOTIDE SEQUENCE [LARGE SCALE GENOMIC DNA]</scope>
    <source>
        <strain evidence="10 11">PEB0149</strain>
    </source>
</reference>
<dbReference type="PROSITE" id="PS51318">
    <property type="entry name" value="TAT"/>
    <property type="match status" value="1"/>
</dbReference>
<dbReference type="RefSeq" id="WP_083639864.1">
    <property type="nucleotide sequence ID" value="NZ_CAMLCQ010000003.1"/>
</dbReference>
<dbReference type="SUPFAM" id="SSF47090">
    <property type="entry name" value="PGBD-like"/>
    <property type="match status" value="1"/>
</dbReference>
<evidence type="ECO:0000313" key="11">
    <source>
        <dbReference type="Proteomes" id="UP000187344"/>
    </source>
</evidence>
<evidence type="ECO:0000256" key="5">
    <source>
        <dbReference type="ARBA" id="ARBA00022984"/>
    </source>
</evidence>
<dbReference type="GO" id="GO:0004180">
    <property type="term" value="F:carboxypeptidase activity"/>
    <property type="evidence" value="ECO:0007669"/>
    <property type="project" value="UniProtKB-ARBA"/>
</dbReference>
<comment type="pathway">
    <text evidence="1 7">Cell wall biogenesis; peptidoglycan biosynthesis.</text>
</comment>
<dbReference type="GeneID" id="92992395"/>
<proteinExistence type="inferred from homology"/>
<evidence type="ECO:0000256" key="6">
    <source>
        <dbReference type="ARBA" id="ARBA00023316"/>
    </source>
</evidence>
<dbReference type="Pfam" id="PF01471">
    <property type="entry name" value="PG_binding_1"/>
    <property type="match status" value="1"/>
</dbReference>
<dbReference type="Gene3D" id="2.40.440.10">
    <property type="entry name" value="L,D-transpeptidase catalytic domain-like"/>
    <property type="match status" value="1"/>
</dbReference>
<protein>
    <submittedName>
        <fullName evidence="10">Murein L,D-transpeptidase YcbB/YkuD</fullName>
    </submittedName>
</protein>